<keyword evidence="3" id="KW-1185">Reference proteome</keyword>
<dbReference type="AlphaFoldDB" id="A0AB35U1H1"/>
<name>A0AB35U1H1_9FIRM</name>
<evidence type="ECO:0000313" key="2">
    <source>
        <dbReference type="EMBL" id="MDX8419300.1"/>
    </source>
</evidence>
<keyword evidence="1" id="KW-0812">Transmembrane</keyword>
<dbReference type="RefSeq" id="WP_370595768.1">
    <property type="nucleotide sequence ID" value="NZ_JALBUR010000007.1"/>
</dbReference>
<proteinExistence type="predicted"/>
<sequence>MRGYNENGKQADMYKSGIRQIDRTRAIMILCAICAAFMIAASVYQIYCSKNRQFSVKAGTVSSISISENADVDVSAEP</sequence>
<gene>
    <name evidence="2" type="ORF">MOZ60_04230</name>
</gene>
<protein>
    <submittedName>
        <fullName evidence="2">Uncharacterized protein</fullName>
    </submittedName>
</protein>
<reference evidence="2 3" key="1">
    <citation type="submission" date="2022-03" db="EMBL/GenBank/DDBJ databases">
        <title>Novel taxa within the pig intestine.</title>
        <authorList>
            <person name="Wylensek D."/>
            <person name="Bishof K."/>
            <person name="Afrizal A."/>
            <person name="Clavel T."/>
        </authorList>
    </citation>
    <scope>NUCLEOTIDE SEQUENCE [LARGE SCALE GENOMIC DNA]</scope>
    <source>
        <strain evidence="2 3">CLA-KB-P133</strain>
    </source>
</reference>
<accession>A0AB35U1H1</accession>
<keyword evidence="1" id="KW-0472">Membrane</keyword>
<evidence type="ECO:0000313" key="3">
    <source>
        <dbReference type="Proteomes" id="UP001286174"/>
    </source>
</evidence>
<feature type="transmembrane region" description="Helical" evidence="1">
    <location>
        <begin position="26"/>
        <end position="47"/>
    </location>
</feature>
<organism evidence="2 3">
    <name type="scientific">Grylomicrobium aquisgranensis</name>
    <dbReference type="NCBI Taxonomy" id="2926318"/>
    <lineage>
        <taxon>Bacteria</taxon>
        <taxon>Bacillati</taxon>
        <taxon>Bacillota</taxon>
        <taxon>Erysipelotrichia</taxon>
        <taxon>Erysipelotrichales</taxon>
        <taxon>Erysipelotrichaceae</taxon>
        <taxon>Grylomicrobium</taxon>
    </lineage>
</organism>
<dbReference type="Proteomes" id="UP001286174">
    <property type="component" value="Unassembled WGS sequence"/>
</dbReference>
<dbReference type="EMBL" id="JALBUR010000007">
    <property type="protein sequence ID" value="MDX8419300.1"/>
    <property type="molecule type" value="Genomic_DNA"/>
</dbReference>
<comment type="caution">
    <text evidence="2">The sequence shown here is derived from an EMBL/GenBank/DDBJ whole genome shotgun (WGS) entry which is preliminary data.</text>
</comment>
<evidence type="ECO:0000256" key="1">
    <source>
        <dbReference type="SAM" id="Phobius"/>
    </source>
</evidence>
<keyword evidence="1" id="KW-1133">Transmembrane helix</keyword>